<evidence type="ECO:0000313" key="7">
    <source>
        <dbReference type="EMBL" id="TYQ04176.1"/>
    </source>
</evidence>
<dbReference type="PANTHER" id="PTHR42852">
    <property type="entry name" value="THIOL:DISULFIDE INTERCHANGE PROTEIN DSBE"/>
    <property type="match status" value="1"/>
</dbReference>
<keyword evidence="5" id="KW-0676">Redox-active center</keyword>
<dbReference type="InterPro" id="IPR013740">
    <property type="entry name" value="Redoxin"/>
</dbReference>
<dbReference type="GO" id="GO:0016853">
    <property type="term" value="F:isomerase activity"/>
    <property type="evidence" value="ECO:0007669"/>
    <property type="project" value="UniProtKB-KW"/>
</dbReference>
<dbReference type="InterPro" id="IPR036249">
    <property type="entry name" value="Thioredoxin-like_sf"/>
</dbReference>
<evidence type="ECO:0000256" key="2">
    <source>
        <dbReference type="ARBA" id="ARBA00022748"/>
    </source>
</evidence>
<evidence type="ECO:0000256" key="5">
    <source>
        <dbReference type="ARBA" id="ARBA00023284"/>
    </source>
</evidence>
<dbReference type="PROSITE" id="PS00194">
    <property type="entry name" value="THIOREDOXIN_1"/>
    <property type="match status" value="1"/>
</dbReference>
<comment type="caution">
    <text evidence="7">The sequence shown here is derived from an EMBL/GenBank/DDBJ whole genome shotgun (WGS) entry which is preliminary data.</text>
</comment>
<dbReference type="EMBL" id="VNIQ01000004">
    <property type="protein sequence ID" value="TYQ04176.1"/>
    <property type="molecule type" value="Genomic_DNA"/>
</dbReference>
<reference evidence="7" key="1">
    <citation type="submission" date="2019-07" db="EMBL/GenBank/DDBJ databases">
        <title>Genomic Encyclopedia of Type Strains, Phase IV (KMG-IV): sequencing the most valuable type-strain genomes for metagenomic binning, comparative biology and taxonomic classification.</title>
        <authorList>
            <person name="Goeker M."/>
        </authorList>
    </citation>
    <scope>NUCLEOTIDE SEQUENCE</scope>
    <source>
        <strain evidence="7">DSM 44596</strain>
    </source>
</reference>
<dbReference type="CDD" id="cd02966">
    <property type="entry name" value="TlpA_like_family"/>
    <property type="match status" value="1"/>
</dbReference>
<dbReference type="InterPro" id="IPR050553">
    <property type="entry name" value="Thioredoxin_ResA/DsbE_sf"/>
</dbReference>
<dbReference type="GO" id="GO:0030313">
    <property type="term" value="C:cell envelope"/>
    <property type="evidence" value="ECO:0007669"/>
    <property type="project" value="UniProtKB-SubCell"/>
</dbReference>
<accession>A0A652YQ12</accession>
<dbReference type="AlphaFoldDB" id="A0A652YQ12"/>
<evidence type="ECO:0000256" key="3">
    <source>
        <dbReference type="ARBA" id="ARBA00022968"/>
    </source>
</evidence>
<evidence type="ECO:0000256" key="1">
    <source>
        <dbReference type="ARBA" id="ARBA00004196"/>
    </source>
</evidence>
<dbReference type="Gene3D" id="3.40.30.10">
    <property type="entry name" value="Glutaredoxin"/>
    <property type="match status" value="1"/>
</dbReference>
<comment type="subcellular location">
    <subcellularLocation>
        <location evidence="1">Cell envelope</location>
    </subcellularLocation>
</comment>
<dbReference type="InterPro" id="IPR013766">
    <property type="entry name" value="Thioredoxin_domain"/>
</dbReference>
<keyword evidence="4" id="KW-1015">Disulfide bond</keyword>
<keyword evidence="2" id="KW-0201">Cytochrome c-type biogenesis</keyword>
<sequence>MTQMSNAARWSLVVLAVVVALAVAIWPRGGDDTPVSAGGSSTSAYRPPTFTPSTESLDQLRGQAGLTACPTPTTEAPAGAALAGITLDCVADGSSVDLAAALGGKPALLNLWAYWCAPCAEELPHLQEFADRAGDSITVLTVHSDPNQENALTRLIDYSVRLPGVQDGSSKVQIAVGAPPVLPVSVLIRPDGTVAKVLPQPFRSADEIAAATAQYLGVVV</sequence>
<keyword evidence="7" id="KW-0413">Isomerase</keyword>
<gene>
    <name evidence="7" type="ORF">FNL38_104553</name>
</gene>
<keyword evidence="3" id="KW-0812">Transmembrane</keyword>
<dbReference type="SUPFAM" id="SSF52833">
    <property type="entry name" value="Thioredoxin-like"/>
    <property type="match status" value="1"/>
</dbReference>
<dbReference type="Pfam" id="PF08534">
    <property type="entry name" value="Redoxin"/>
    <property type="match status" value="1"/>
</dbReference>
<dbReference type="InterPro" id="IPR017937">
    <property type="entry name" value="Thioredoxin_CS"/>
</dbReference>
<organism evidence="7">
    <name type="scientific">Nocardia globerula</name>
    <dbReference type="NCBI Taxonomy" id="1818"/>
    <lineage>
        <taxon>Bacteria</taxon>
        <taxon>Bacillati</taxon>
        <taxon>Actinomycetota</taxon>
        <taxon>Actinomycetes</taxon>
        <taxon>Mycobacteriales</taxon>
        <taxon>Nocardiaceae</taxon>
        <taxon>Nocardia</taxon>
    </lineage>
</organism>
<name>A0A652YQ12_NOCGL</name>
<evidence type="ECO:0000259" key="6">
    <source>
        <dbReference type="PROSITE" id="PS51352"/>
    </source>
</evidence>
<dbReference type="PROSITE" id="PS51352">
    <property type="entry name" value="THIOREDOXIN_2"/>
    <property type="match status" value="1"/>
</dbReference>
<dbReference type="GO" id="GO:0017004">
    <property type="term" value="P:cytochrome complex assembly"/>
    <property type="evidence" value="ECO:0007669"/>
    <property type="project" value="UniProtKB-KW"/>
</dbReference>
<proteinExistence type="predicted"/>
<evidence type="ECO:0000256" key="4">
    <source>
        <dbReference type="ARBA" id="ARBA00023157"/>
    </source>
</evidence>
<keyword evidence="3" id="KW-0735">Signal-anchor</keyword>
<feature type="domain" description="Thioredoxin" evidence="6">
    <location>
        <begin position="76"/>
        <end position="217"/>
    </location>
</feature>
<protein>
    <submittedName>
        <fullName evidence="7">Thiol-disulfide isomerase/thioredoxin</fullName>
    </submittedName>
</protein>
<dbReference type="GO" id="GO:0016491">
    <property type="term" value="F:oxidoreductase activity"/>
    <property type="evidence" value="ECO:0007669"/>
    <property type="project" value="InterPro"/>
</dbReference>
<dbReference type="PANTHER" id="PTHR42852:SF6">
    <property type="entry name" value="THIOL:DISULFIDE INTERCHANGE PROTEIN DSBE"/>
    <property type="match status" value="1"/>
</dbReference>